<organism evidence="2 3">
    <name type="scientific">Hibiscus trionum</name>
    <name type="common">Flower of an hour</name>
    <dbReference type="NCBI Taxonomy" id="183268"/>
    <lineage>
        <taxon>Eukaryota</taxon>
        <taxon>Viridiplantae</taxon>
        <taxon>Streptophyta</taxon>
        <taxon>Embryophyta</taxon>
        <taxon>Tracheophyta</taxon>
        <taxon>Spermatophyta</taxon>
        <taxon>Magnoliopsida</taxon>
        <taxon>eudicotyledons</taxon>
        <taxon>Gunneridae</taxon>
        <taxon>Pentapetalae</taxon>
        <taxon>rosids</taxon>
        <taxon>malvids</taxon>
        <taxon>Malvales</taxon>
        <taxon>Malvaceae</taxon>
        <taxon>Malvoideae</taxon>
        <taxon>Hibiscus</taxon>
    </lineage>
</organism>
<evidence type="ECO:0000256" key="1">
    <source>
        <dbReference type="SAM" id="MobiDB-lite"/>
    </source>
</evidence>
<gene>
    <name evidence="2" type="ORF">HRI_000756800</name>
</gene>
<reference evidence="2" key="1">
    <citation type="submission" date="2023-05" db="EMBL/GenBank/DDBJ databases">
        <title>Genome and transcriptome analyses reveal genes involved in the formation of fine ridges on petal epidermal cells in Hibiscus trionum.</title>
        <authorList>
            <person name="Koshimizu S."/>
            <person name="Masuda S."/>
            <person name="Ishii T."/>
            <person name="Shirasu K."/>
            <person name="Hoshino A."/>
            <person name="Arita M."/>
        </authorList>
    </citation>
    <scope>NUCLEOTIDE SEQUENCE</scope>
    <source>
        <strain evidence="2">Hamamatsu line</strain>
    </source>
</reference>
<name>A0A9W7H4I1_HIBTR</name>
<dbReference type="AlphaFoldDB" id="A0A9W7H4I1"/>
<keyword evidence="3" id="KW-1185">Reference proteome</keyword>
<evidence type="ECO:0000313" key="2">
    <source>
        <dbReference type="EMBL" id="GMI70875.1"/>
    </source>
</evidence>
<dbReference type="Proteomes" id="UP001165190">
    <property type="component" value="Unassembled WGS sequence"/>
</dbReference>
<accession>A0A9W7H4I1</accession>
<proteinExistence type="predicted"/>
<comment type="caution">
    <text evidence="2">The sequence shown here is derived from an EMBL/GenBank/DDBJ whole genome shotgun (WGS) entry which is preliminary data.</text>
</comment>
<sequence>MKGAKGGVPSVNVNRLCSFSSQSALFGYKIPTKKLSLSVNGTTPTRPQPIRHSGSEPMKASSRIGSIRCGRYWLRRYGTKAWIHFKYWVGRRHEAC</sequence>
<evidence type="ECO:0000313" key="3">
    <source>
        <dbReference type="Proteomes" id="UP001165190"/>
    </source>
</evidence>
<feature type="region of interest" description="Disordered" evidence="1">
    <location>
        <begin position="37"/>
        <end position="62"/>
    </location>
</feature>
<protein>
    <submittedName>
        <fullName evidence="2">Uncharacterized protein</fullName>
    </submittedName>
</protein>
<dbReference type="EMBL" id="BSYR01000010">
    <property type="protein sequence ID" value="GMI70875.1"/>
    <property type="molecule type" value="Genomic_DNA"/>
</dbReference>